<feature type="transmembrane region" description="Helical" evidence="1">
    <location>
        <begin position="34"/>
        <end position="61"/>
    </location>
</feature>
<dbReference type="AlphaFoldDB" id="A0AAQ4FDT0"/>
<organism evidence="2 3">
    <name type="scientific">Amblyomma americanum</name>
    <name type="common">Lone star tick</name>
    <dbReference type="NCBI Taxonomy" id="6943"/>
    <lineage>
        <taxon>Eukaryota</taxon>
        <taxon>Metazoa</taxon>
        <taxon>Ecdysozoa</taxon>
        <taxon>Arthropoda</taxon>
        <taxon>Chelicerata</taxon>
        <taxon>Arachnida</taxon>
        <taxon>Acari</taxon>
        <taxon>Parasitiformes</taxon>
        <taxon>Ixodida</taxon>
        <taxon>Ixodoidea</taxon>
        <taxon>Ixodidae</taxon>
        <taxon>Amblyomminae</taxon>
        <taxon>Amblyomma</taxon>
    </lineage>
</organism>
<keyword evidence="1" id="KW-1133">Transmembrane helix</keyword>
<comment type="caution">
    <text evidence="2">The sequence shown here is derived from an EMBL/GenBank/DDBJ whole genome shotgun (WGS) entry which is preliminary data.</text>
</comment>
<protein>
    <submittedName>
        <fullName evidence="2">Uncharacterized protein</fullName>
    </submittedName>
</protein>
<evidence type="ECO:0000256" key="1">
    <source>
        <dbReference type="SAM" id="Phobius"/>
    </source>
</evidence>
<sequence length="245" mass="26756">MFASPIVIIGKVIYDSSSASPPLRPLSDFNLTEYMFRISVAGASSFAFFILLDAFGALALIYWYRDCDPLLAGAIRSHDQGAAWTCLLICAVQLWHGIGSGLSGFGRSPVITGTLDRCPVPANGTKGAVGIDAAVGEPLQRSPYVFPLYLVSYFWIAFFGFLFTIVLATALSLATGGAQSAKDELHLTSPLFLKLWRRSKFLRMVLKADQETKETGSRKTAYEWNDDEHAPLGVELTTRCQNTDA</sequence>
<dbReference type="EMBL" id="JARKHS020003620">
    <property type="protein sequence ID" value="KAK8785379.1"/>
    <property type="molecule type" value="Genomic_DNA"/>
</dbReference>
<evidence type="ECO:0000313" key="2">
    <source>
        <dbReference type="EMBL" id="KAK8785379.1"/>
    </source>
</evidence>
<dbReference type="Proteomes" id="UP001321473">
    <property type="component" value="Unassembled WGS sequence"/>
</dbReference>
<evidence type="ECO:0000313" key="3">
    <source>
        <dbReference type="Proteomes" id="UP001321473"/>
    </source>
</evidence>
<name>A0AAQ4FDT0_AMBAM</name>
<keyword evidence="3" id="KW-1185">Reference proteome</keyword>
<feature type="transmembrane region" description="Helical" evidence="1">
    <location>
        <begin position="153"/>
        <end position="174"/>
    </location>
</feature>
<proteinExistence type="predicted"/>
<accession>A0AAQ4FDT0</accession>
<reference evidence="2 3" key="1">
    <citation type="journal article" date="2023" name="Arcadia Sci">
        <title>De novo assembly of a long-read Amblyomma americanum tick genome.</title>
        <authorList>
            <person name="Chou S."/>
            <person name="Poskanzer K.E."/>
            <person name="Rollins M."/>
            <person name="Thuy-Boun P.S."/>
        </authorList>
    </citation>
    <scope>NUCLEOTIDE SEQUENCE [LARGE SCALE GENOMIC DNA]</scope>
    <source>
        <strain evidence="2">F_SG_1</strain>
        <tissue evidence="2">Salivary glands</tissue>
    </source>
</reference>
<gene>
    <name evidence="2" type="ORF">V5799_008258</name>
</gene>
<keyword evidence="1" id="KW-0812">Transmembrane</keyword>
<keyword evidence="1" id="KW-0472">Membrane</keyword>